<organism evidence="2 3">
    <name type="scientific">Streptomyces sannanensis</name>
    <dbReference type="NCBI Taxonomy" id="285536"/>
    <lineage>
        <taxon>Bacteria</taxon>
        <taxon>Bacillati</taxon>
        <taxon>Actinomycetota</taxon>
        <taxon>Actinomycetes</taxon>
        <taxon>Kitasatosporales</taxon>
        <taxon>Streptomycetaceae</taxon>
        <taxon>Streptomyces</taxon>
    </lineage>
</organism>
<dbReference type="Gene3D" id="2.30.130.30">
    <property type="entry name" value="Hypothetical protein"/>
    <property type="match status" value="1"/>
</dbReference>
<dbReference type="Proteomes" id="UP001499990">
    <property type="component" value="Unassembled WGS sequence"/>
</dbReference>
<dbReference type="SUPFAM" id="SSF88697">
    <property type="entry name" value="PUA domain-like"/>
    <property type="match status" value="1"/>
</dbReference>
<name>A0ABP6SI78_9ACTN</name>
<gene>
    <name evidence="2" type="ORF">GCM10020367_51820</name>
</gene>
<protein>
    <recommendedName>
        <fullName evidence="1">ASCH domain-containing protein</fullName>
    </recommendedName>
</protein>
<evidence type="ECO:0000313" key="3">
    <source>
        <dbReference type="Proteomes" id="UP001499990"/>
    </source>
</evidence>
<feature type="domain" description="ASCH" evidence="1">
    <location>
        <begin position="11"/>
        <end position="114"/>
    </location>
</feature>
<keyword evidence="3" id="KW-1185">Reference proteome</keyword>
<accession>A0ABP6SI78</accession>
<dbReference type="InterPro" id="IPR015947">
    <property type="entry name" value="PUA-like_sf"/>
</dbReference>
<dbReference type="EMBL" id="BAAAYL010000001">
    <property type="protein sequence ID" value="GAA3377174.1"/>
    <property type="molecule type" value="Genomic_DNA"/>
</dbReference>
<dbReference type="Pfam" id="PF04266">
    <property type="entry name" value="ASCH"/>
    <property type="match status" value="1"/>
</dbReference>
<proteinExistence type="predicted"/>
<reference evidence="3" key="1">
    <citation type="journal article" date="2019" name="Int. J. Syst. Evol. Microbiol.">
        <title>The Global Catalogue of Microorganisms (GCM) 10K type strain sequencing project: providing services to taxonomists for standard genome sequencing and annotation.</title>
        <authorList>
            <consortium name="The Broad Institute Genomics Platform"/>
            <consortium name="The Broad Institute Genome Sequencing Center for Infectious Disease"/>
            <person name="Wu L."/>
            <person name="Ma J."/>
        </authorList>
    </citation>
    <scope>NUCLEOTIDE SEQUENCE [LARGE SCALE GENOMIC DNA]</scope>
    <source>
        <strain evidence="3">JCM 9651</strain>
    </source>
</reference>
<evidence type="ECO:0000313" key="2">
    <source>
        <dbReference type="EMBL" id="GAA3377174.1"/>
    </source>
</evidence>
<evidence type="ECO:0000259" key="1">
    <source>
        <dbReference type="Pfam" id="PF04266"/>
    </source>
</evidence>
<dbReference type="InterPro" id="IPR007374">
    <property type="entry name" value="ASCH_domain"/>
</dbReference>
<dbReference type="RefSeq" id="WP_345041870.1">
    <property type="nucleotide sequence ID" value="NZ_BAAAYL010000001.1"/>
</dbReference>
<comment type="caution">
    <text evidence="2">The sequence shown here is derived from an EMBL/GenBank/DDBJ whole genome shotgun (WGS) entry which is preliminary data.</text>
</comment>
<sequence length="117" mass="12978">MPAPESAEHALNIRKPYFDLIAKGSKSVEIRVGYAKIRKFAPGDTLRFDSGDDSLLTHITAIKQYACFEEMLDTEDNAAVGDPELTRDELLAICRDIYPPEKEALGVFAIHITPLAE</sequence>